<dbReference type="AlphaFoldDB" id="A0A0F8ZE21"/>
<proteinExistence type="predicted"/>
<comment type="caution">
    <text evidence="1">The sequence shown here is derived from an EMBL/GenBank/DDBJ whole genome shotgun (WGS) entry which is preliminary data.</text>
</comment>
<sequence length="125" mass="13512">MSDVILGIDSTHLDRDLDAKKQEVNNASLAMLNAMREAAAAGVLILQVAGKAVDITFALYIEALIVGIQTLVLTARGNFGPKTILLGIQLVLMIRQIQLIKQKRQESSAQVGAAVQIVRMGLYRV</sequence>
<protein>
    <submittedName>
        <fullName evidence="1">Uncharacterized protein</fullName>
    </submittedName>
</protein>
<gene>
    <name evidence="1" type="ORF">LCGC14_2981170</name>
</gene>
<accession>A0A0F8ZE21</accession>
<organism evidence="1">
    <name type="scientific">marine sediment metagenome</name>
    <dbReference type="NCBI Taxonomy" id="412755"/>
    <lineage>
        <taxon>unclassified sequences</taxon>
        <taxon>metagenomes</taxon>
        <taxon>ecological metagenomes</taxon>
    </lineage>
</organism>
<evidence type="ECO:0000313" key="1">
    <source>
        <dbReference type="EMBL" id="KKK64739.1"/>
    </source>
</evidence>
<reference evidence="1" key="1">
    <citation type="journal article" date="2015" name="Nature">
        <title>Complex archaea that bridge the gap between prokaryotes and eukaryotes.</title>
        <authorList>
            <person name="Spang A."/>
            <person name="Saw J.H."/>
            <person name="Jorgensen S.L."/>
            <person name="Zaremba-Niedzwiedzka K."/>
            <person name="Martijn J."/>
            <person name="Lind A.E."/>
            <person name="van Eijk R."/>
            <person name="Schleper C."/>
            <person name="Guy L."/>
            <person name="Ettema T.J."/>
        </authorList>
    </citation>
    <scope>NUCLEOTIDE SEQUENCE</scope>
</reference>
<name>A0A0F8ZE21_9ZZZZ</name>
<dbReference type="EMBL" id="LAZR01060888">
    <property type="protein sequence ID" value="KKK64739.1"/>
    <property type="molecule type" value="Genomic_DNA"/>
</dbReference>